<evidence type="ECO:0000313" key="11">
    <source>
        <dbReference type="EMBL" id="SUI99262.1"/>
    </source>
</evidence>
<evidence type="ECO:0000256" key="2">
    <source>
        <dbReference type="ARBA" id="ARBA00007257"/>
    </source>
</evidence>
<dbReference type="PANTHER" id="PTHR36108:SF13">
    <property type="entry name" value="COLOSSIN-B-RELATED"/>
    <property type="match status" value="1"/>
</dbReference>
<proteinExistence type="inferred from homology"/>
<keyword evidence="8" id="KW-0472">Membrane</keyword>
<dbReference type="InterPro" id="IPR041033">
    <property type="entry name" value="SpaA_PFL_dom_1"/>
</dbReference>
<dbReference type="NCBIfam" id="TIGR04226">
    <property type="entry name" value="RrgB_K2N_iso_D2"/>
    <property type="match status" value="1"/>
</dbReference>
<dbReference type="Pfam" id="PF16555">
    <property type="entry name" value="GramPos_pilinD1"/>
    <property type="match status" value="1"/>
</dbReference>
<dbReference type="Gene3D" id="2.60.40.740">
    <property type="match status" value="1"/>
</dbReference>
<evidence type="ECO:0000256" key="7">
    <source>
        <dbReference type="SAM" id="MobiDB-lite"/>
    </source>
</evidence>
<dbReference type="Pfam" id="PF00746">
    <property type="entry name" value="Gram_pos_anchor"/>
    <property type="match status" value="1"/>
</dbReference>
<name>A0A380BD26_SPOPA</name>
<keyword evidence="6" id="KW-0572">Peptidoglycan-anchor</keyword>
<keyword evidence="8" id="KW-1133">Transmembrane helix</keyword>
<evidence type="ECO:0000259" key="10">
    <source>
        <dbReference type="PROSITE" id="PS50847"/>
    </source>
</evidence>
<organism evidence="11 12">
    <name type="scientific">Sporosarcina pasteurii</name>
    <name type="common">Bacillus pasteurii</name>
    <dbReference type="NCBI Taxonomy" id="1474"/>
    <lineage>
        <taxon>Bacteria</taxon>
        <taxon>Bacillati</taxon>
        <taxon>Bacillota</taxon>
        <taxon>Bacilli</taxon>
        <taxon>Bacillales</taxon>
        <taxon>Caryophanaceae</taxon>
        <taxon>Sporosarcina</taxon>
    </lineage>
</organism>
<dbReference type="Proteomes" id="UP000254519">
    <property type="component" value="Unassembled WGS sequence"/>
</dbReference>
<dbReference type="InterPro" id="IPR013783">
    <property type="entry name" value="Ig-like_fold"/>
</dbReference>
<feature type="domain" description="Gram-positive cocci surface proteins LPxTG" evidence="10">
    <location>
        <begin position="480"/>
        <end position="514"/>
    </location>
</feature>
<dbReference type="NCBIfam" id="TIGR01167">
    <property type="entry name" value="LPXTG_anchor"/>
    <property type="match status" value="1"/>
</dbReference>
<keyword evidence="12" id="KW-1185">Reference proteome</keyword>
<keyword evidence="3" id="KW-0134">Cell wall</keyword>
<dbReference type="InterPro" id="IPR019931">
    <property type="entry name" value="LPXTG_anchor"/>
</dbReference>
<evidence type="ECO:0000256" key="3">
    <source>
        <dbReference type="ARBA" id="ARBA00022512"/>
    </source>
</evidence>
<accession>A0A380BD26</accession>
<dbReference type="Pfam" id="PF17802">
    <property type="entry name" value="SpaA"/>
    <property type="match status" value="2"/>
</dbReference>
<protein>
    <submittedName>
        <fullName evidence="11">Predicted outer membrane protein</fullName>
    </submittedName>
</protein>
<dbReference type="SUPFAM" id="SSF49478">
    <property type="entry name" value="Cna protein B-type domain"/>
    <property type="match status" value="2"/>
</dbReference>
<keyword evidence="8" id="KW-0812">Transmembrane</keyword>
<feature type="transmembrane region" description="Helical" evidence="8">
    <location>
        <begin position="484"/>
        <end position="507"/>
    </location>
</feature>
<evidence type="ECO:0000256" key="4">
    <source>
        <dbReference type="ARBA" id="ARBA00022525"/>
    </source>
</evidence>
<dbReference type="PANTHER" id="PTHR36108">
    <property type="entry name" value="COLOSSIN-B-RELATED"/>
    <property type="match status" value="1"/>
</dbReference>
<reference evidence="11 12" key="1">
    <citation type="submission" date="2018-06" db="EMBL/GenBank/DDBJ databases">
        <authorList>
            <consortium name="Pathogen Informatics"/>
            <person name="Doyle S."/>
        </authorList>
    </citation>
    <scope>NUCLEOTIDE SEQUENCE [LARGE SCALE GENOMIC DNA]</scope>
    <source>
        <strain evidence="12">ATCC 11859 / DSM 33 / NCIB 8841 / NCTC 4822</strain>
    </source>
</reference>
<comment type="subcellular location">
    <subcellularLocation>
        <location evidence="1">Secreted</location>
        <location evidence="1">Cell wall</location>
        <topology evidence="1">Peptidoglycan-anchor</topology>
    </subcellularLocation>
</comment>
<dbReference type="InterPro" id="IPR026466">
    <property type="entry name" value="Fim_isopep_form_D2_dom"/>
</dbReference>
<evidence type="ECO:0000256" key="1">
    <source>
        <dbReference type="ARBA" id="ARBA00004168"/>
    </source>
</evidence>
<evidence type="ECO:0000256" key="8">
    <source>
        <dbReference type="SAM" id="Phobius"/>
    </source>
</evidence>
<evidence type="ECO:0000256" key="5">
    <source>
        <dbReference type="ARBA" id="ARBA00022729"/>
    </source>
</evidence>
<evidence type="ECO:0000313" key="12">
    <source>
        <dbReference type="Proteomes" id="UP000254519"/>
    </source>
</evidence>
<dbReference type="PROSITE" id="PS50847">
    <property type="entry name" value="GRAM_POS_ANCHORING"/>
    <property type="match status" value="1"/>
</dbReference>
<feature type="chain" id="PRO_5016863547" evidence="9">
    <location>
        <begin position="27"/>
        <end position="514"/>
    </location>
</feature>
<feature type="region of interest" description="Disordered" evidence="7">
    <location>
        <begin position="34"/>
        <end position="66"/>
    </location>
</feature>
<dbReference type="RefSeq" id="WP_115360018.1">
    <property type="nucleotide sequence ID" value="NZ_CP038012.1"/>
</dbReference>
<dbReference type="Gene3D" id="2.60.40.10">
    <property type="entry name" value="Immunoglobulins"/>
    <property type="match status" value="3"/>
</dbReference>
<feature type="compositionally biased region" description="Basic and acidic residues" evidence="7">
    <location>
        <begin position="37"/>
        <end position="50"/>
    </location>
</feature>
<gene>
    <name evidence="11" type="ORF">NCTC4822_00535</name>
</gene>
<comment type="similarity">
    <text evidence="2">Belongs to the serine-aspartate repeat-containing protein (SDr) family.</text>
</comment>
<keyword evidence="4" id="KW-0964">Secreted</keyword>
<dbReference type="Pfam" id="PF01345">
    <property type="entry name" value="DUF11"/>
    <property type="match status" value="1"/>
</dbReference>
<dbReference type="AlphaFoldDB" id="A0A380BD26"/>
<dbReference type="InterPro" id="IPR032364">
    <property type="entry name" value="GramPos_pilinD1_N"/>
</dbReference>
<sequence length="514" mass="57046">MLKTLLYRIVISVLLLSFILPVTTSAEEATTGTLTIHKYEQEPEKYKDGGEDGDGTEEQKDRVEGTPLEGVTYKVIQTHKYDGQNWTEVTDGKEYTLTTDDKGQASEILPLGSYSVEEIDGPKHVNLNKEKFSVDIPMTSKDGSTLNYDVHIYPKNETIRGDVELTKRDGDDKDKVLAGVQFELYHEDGIKADGPTVYATDENGKITVSNLAYGDYYFKEVKTIDGYLLGDQRIEFSIVESGTTVEVDVLNYIHPDVEKEIDFGAVNRGEIVTYKISVDLPGDIGEYKNFIVTDALHKNLAYVDDSANSPTGFTFNYDTDSRTLTWTGEPAALKKGTVEFTFQAKVSEDAGANEVINNKAIINYTNKHDATGEKETDDVPVTATAGSLTVIKQDQTTRERLAGAEFELRDLHGNVVREGMTTDENGELIFTELDFGDYELYETKAPGDYRKLTRPIDVKIDAENQFVTLTVDNSKSGWELPTTGGIGTILFTTVGLVLMSSATIAYFRRNKVAE</sequence>
<dbReference type="EMBL" id="UGYZ01000002">
    <property type="protein sequence ID" value="SUI99262.1"/>
    <property type="molecule type" value="Genomic_DNA"/>
</dbReference>
<keyword evidence="5 9" id="KW-0732">Signal</keyword>
<evidence type="ECO:0000256" key="9">
    <source>
        <dbReference type="SAM" id="SignalP"/>
    </source>
</evidence>
<dbReference type="InterPro" id="IPR001434">
    <property type="entry name" value="OmcB-like_DUF11"/>
</dbReference>
<feature type="signal peptide" evidence="9">
    <location>
        <begin position="1"/>
        <end position="26"/>
    </location>
</feature>
<dbReference type="OrthoDB" id="2056845at2"/>
<evidence type="ECO:0000256" key="6">
    <source>
        <dbReference type="ARBA" id="ARBA00023088"/>
    </source>
</evidence>